<comment type="caution">
    <text evidence="2">The sequence shown here is derived from an EMBL/GenBank/DDBJ whole genome shotgun (WGS) entry which is preliminary data.</text>
</comment>
<evidence type="ECO:0000313" key="2">
    <source>
        <dbReference type="EMBL" id="VUC23578.1"/>
    </source>
</evidence>
<dbReference type="Proteomes" id="UP000766486">
    <property type="component" value="Unassembled WGS sequence"/>
</dbReference>
<gene>
    <name evidence="2" type="ORF">CLO192961_LOCUS120470</name>
</gene>
<organism evidence="2 3">
    <name type="scientific">Bionectria ochroleuca</name>
    <name type="common">Gliocladium roseum</name>
    <dbReference type="NCBI Taxonomy" id="29856"/>
    <lineage>
        <taxon>Eukaryota</taxon>
        <taxon>Fungi</taxon>
        <taxon>Dikarya</taxon>
        <taxon>Ascomycota</taxon>
        <taxon>Pezizomycotina</taxon>
        <taxon>Sordariomycetes</taxon>
        <taxon>Hypocreomycetidae</taxon>
        <taxon>Hypocreales</taxon>
        <taxon>Bionectriaceae</taxon>
        <taxon>Clonostachys</taxon>
    </lineage>
</organism>
<reference evidence="2 3" key="1">
    <citation type="submission" date="2019-06" db="EMBL/GenBank/DDBJ databases">
        <authorList>
            <person name="Broberg M."/>
        </authorList>
    </citation>
    <scope>NUCLEOTIDE SEQUENCE [LARGE SCALE GENOMIC DNA]</scope>
</reference>
<evidence type="ECO:0000256" key="1">
    <source>
        <dbReference type="SAM" id="Phobius"/>
    </source>
</evidence>
<name>A0ABY6U070_BIOOC</name>
<protein>
    <submittedName>
        <fullName evidence="2">Uncharacterized protein</fullName>
    </submittedName>
</protein>
<sequence>MDCRRAFNNLRRNLSAFCNAHSKQISVTTQLFLFLIIFIAYVLYILLFVDPSSFHISSFLRPDVSGLKPTTAVSLISAVFVAASSTFVTTCVEQSLWAKLAPRAVANPLTVGETRRLAQWAVSPLGRLSYPLDGCSTLLKLAGPLLLASAIVNSVLISGISVSTHSSSVDTASQASVNIWSGFLDAANFQYNGGLFSDIPNEVAALAYLNNLSVPSSNLCEGSDCSLVAQVGTIQAECQTTSGPHAPMNSNDQENETYSSAYNPGITVILTRGSPYTYANFTFWFTKSCGESVNVERCLGEFAVIFGAFVNLMPSATSGPIVNTIDCLLTYGSLNVTQTGTGTPTIIPGSYTEATSAGPNDSSIASIKRIYTDSFDRSPYYFSAQSGTGDTTDTLYSSPVGTLLISPKGNSSDKDVGDRIEGIFNTATLMAFTRVPGAANVTITNKTSGPIYVFHPLVLLILLVPFFATVLGAYQRLMVEGNGLCPGYDPVEVARRGSVAGISEWDGDNLAVVDAVDERRVRMVEEFDGDYIYQRHRLYVLP</sequence>
<keyword evidence="3" id="KW-1185">Reference proteome</keyword>
<feature type="transmembrane region" description="Helical" evidence="1">
    <location>
        <begin position="31"/>
        <end position="49"/>
    </location>
</feature>
<keyword evidence="1" id="KW-1133">Transmembrane helix</keyword>
<feature type="transmembrane region" description="Helical" evidence="1">
    <location>
        <begin position="452"/>
        <end position="474"/>
    </location>
</feature>
<evidence type="ECO:0000313" key="3">
    <source>
        <dbReference type="Proteomes" id="UP000766486"/>
    </source>
</evidence>
<accession>A0ABY6U070</accession>
<keyword evidence="1" id="KW-0812">Transmembrane</keyword>
<feature type="transmembrane region" description="Helical" evidence="1">
    <location>
        <begin position="70"/>
        <end position="88"/>
    </location>
</feature>
<proteinExistence type="predicted"/>
<dbReference type="EMBL" id="CABFNS010000709">
    <property type="protein sequence ID" value="VUC23578.1"/>
    <property type="molecule type" value="Genomic_DNA"/>
</dbReference>
<keyword evidence="1" id="KW-0472">Membrane</keyword>